<feature type="domain" description="DUF5979" evidence="3">
    <location>
        <begin position="1269"/>
        <end position="1385"/>
    </location>
</feature>
<dbReference type="KEGG" id="clia:C3E79_09500"/>
<feature type="region of interest" description="Disordered" evidence="1">
    <location>
        <begin position="533"/>
        <end position="559"/>
    </location>
</feature>
<dbReference type="EMBL" id="CP026948">
    <property type="protein sequence ID" value="AWB84676.1"/>
    <property type="molecule type" value="Genomic_DNA"/>
</dbReference>
<evidence type="ECO:0000313" key="4">
    <source>
        <dbReference type="EMBL" id="AWB84676.1"/>
    </source>
</evidence>
<feature type="domain" description="DUF5979" evidence="3">
    <location>
        <begin position="1392"/>
        <end position="1522"/>
    </location>
</feature>
<accession>A0A2S0WG18</accession>
<sequence length="1983" mass="209226">MLPRRRLAGRCTVEHPLFGKAISPMFSAASPSMSECARRTLSIVATLLVALAIVAAPVGVPQAQAQATVPNATNWSFKDCSFRQGDLARDYANNTCWISFNRSEFNGNVVTKTIGPYTLTMRLSIQNSDARDGYLETQNGRLGTGSAFGDSTSGQGVFHPYAGDGGTPIIRKVSTQYIELYADQIAVTKGGVRQDFSVVFADAEGTKKNGSVGEIISVVSTGGTTMGYGRVTPQGYDQACTGANHQDTMFGPGTVIKPIEWPAAVAGFKDFVCRVPGFTLNPPERPGTWTFETKNPSALRIGMGAYTNTVQAFAMGINLSRASVPATAVSVDSTAFEQQQTGQVTTFSPNDLKVYDRQGTTDTPIDVTPGTTGAYIRARNADNSYAGSVVYRSTATGAQANMATKRYEPTWTCTLTDSNSTAITRTFKAGSEPEDMPVRVNNAPGGNWSEVVVTDPTGRVPSCSVQWKTRFLPTTLNLQKSVTGNAAGYKDIQLRQFTLNYTCTDLTVSNVRASEAYPGLELTGFASLERGTSQTTGVLPKGSSCTVTEDPASAAPPSGTKLDLQWNTAPTGPVANPNGGTNSYSVQLQDSNTAHAYDNYNYGTGTLVLSKEIFGDPVIDGFQLDNYSFEVTCAATNLPKWTATITMSRSGTAVSGSTELSGIPVGQDCTVRPLTDLAGEQRNQIRFTGRTVTVDGATVEVDPAANYSYHFTLPETDGARSEIHFHTGYEYIVREVFVNKLIVGPASGSPDLVSPTYTANYRCTAPTGKVTEGTAQLGGHGSEASIGNVPVGSSCNVWENAPGDTANTVFTGARVRSFDASDIPTEVDNSQAHNASVLKVWLTQTGERNLVTVENSYDYKLGTVTLNKDVVNTSGLNVPSSYTFRFNCGTRNIGQSAVFLTGTAQVAADGSTVLQATDPAANDQEGAMGVPYGNTCTFTEDLPTLSAAVIMDTNVPGITVSAPTNSVTATNTFTAAGDGFTIYQALGGEEELIPAGGMSYTLVCTVNEAVVVNPAEPPAETTAVEKTFTFNLTDGQEGRVTAEELPLGSECVISEANPDSLTRTNYKGTEYKINRELDTQSSDPSTIALGTPFTIGQSTVFGVSADYSYKPSTVTSTKQVIFDTATEQYISDPRKQIKRDRQFPITLVCTSPDGSPLVNISTTIKDEQTLSQGGIPEGAECAGSEGATTTASGVTLTTKIGLNTGEGNTSVDGNSIEFTAREGDDLITIQNVYSRRLTDIKLDKVAILPANVREQYAASGQDLQKQLYTHQFHLQCFDPETGDTAMLFEQTQSITGEGTTTYTGVPVGADCKIDGDNFGSLRLEMRDGGQKLEAYLKPEEVDWVIDRAGGNAVADTALDDGVTSSPAVLTVDDAAANHVTLTNHYNYQYSPVQLEKRVEGTQEDLSLLTETRFQFAMQCKAIGFQTNVIGTDDNTIPNSLGTGDFTTSSTPWTYTSPGALVPAGSLCTFREVAPAGLPQELTMSVASASNEDPDPKDPATATGRAPVPGATEPTKFTFTDTIERRTAPVGLKLRQAGYLGGAAEAGYTLVITCGAGEVTKTYPLTSVVEGTLPTTNGSVVSDDTVLLPVGLECAINAESSPALAARGQVEVVGGDRRPYMRYAEWAGEAYNGTSKNLTQVPFGDVGSKVYNTTFTVPGSAPSDSVTFVLGAEFYHPRALYDVRFTKEAEGEPGSGNTFAFTQACSAADQSFELKDGGTHIIKDVPVDSTCVVTEVDDANPQANPALTVQTSGDLIGDAAASSSSGTVSFVALATSGEDTSTAGDRWALTVLNSFPGIEVTKRIPGTPVSAVTGAVADRAILADDATTMEITYTVKNTGVFDAQVTEFKDPSLAGYSVNGTDIGEDGVIPASVCAGGTVPSGQSLTCTVTVDISGEPTDKTFSYFGDVTITATSNGQTLTATDGYGALRLTGIIGALLPDTGMQTLAWMLVLGLLLFGFGAWRFLRREDGASTSEEAEAIDATV</sequence>
<evidence type="ECO:0000256" key="1">
    <source>
        <dbReference type="SAM" id="MobiDB-lite"/>
    </source>
</evidence>
<dbReference type="Proteomes" id="UP000244754">
    <property type="component" value="Chromosome"/>
</dbReference>
<feature type="domain" description="DUF5979" evidence="3">
    <location>
        <begin position="477"/>
        <end position="581"/>
    </location>
</feature>
<organism evidence="4 5">
    <name type="scientific">Corynebacterium liangguodongii</name>
    <dbReference type="NCBI Taxonomy" id="2079535"/>
    <lineage>
        <taxon>Bacteria</taxon>
        <taxon>Bacillati</taxon>
        <taxon>Actinomycetota</taxon>
        <taxon>Actinomycetes</taxon>
        <taxon>Mycobacteriales</taxon>
        <taxon>Corynebacteriaceae</taxon>
        <taxon>Corynebacterium</taxon>
    </lineage>
</organism>
<feature type="compositionally biased region" description="Polar residues" evidence="1">
    <location>
        <begin position="533"/>
        <end position="547"/>
    </location>
</feature>
<feature type="transmembrane region" description="Helical" evidence="2">
    <location>
        <begin position="40"/>
        <end position="60"/>
    </location>
</feature>
<proteinExistence type="predicted"/>
<keyword evidence="2" id="KW-0472">Membrane</keyword>
<gene>
    <name evidence="4" type="ORF">C3E79_09500</name>
</gene>
<feature type="region of interest" description="Disordered" evidence="1">
    <location>
        <begin position="1485"/>
        <end position="1514"/>
    </location>
</feature>
<reference evidence="5" key="1">
    <citation type="submission" date="2018-01" db="EMBL/GenBank/DDBJ databases">
        <authorList>
            <person name="Li J."/>
        </authorList>
    </citation>
    <scope>NUCLEOTIDE SEQUENCE [LARGE SCALE GENOMIC DNA]</scope>
    <source>
        <strain evidence="5">2184</strain>
    </source>
</reference>
<feature type="transmembrane region" description="Helical" evidence="2">
    <location>
        <begin position="1945"/>
        <end position="1964"/>
    </location>
</feature>
<feature type="domain" description="DUF5979" evidence="3">
    <location>
        <begin position="865"/>
        <end position="974"/>
    </location>
</feature>
<evidence type="ECO:0000256" key="2">
    <source>
        <dbReference type="SAM" id="Phobius"/>
    </source>
</evidence>
<dbReference type="InterPro" id="IPR046022">
    <property type="entry name" value="DUF5979"/>
</dbReference>
<evidence type="ECO:0000259" key="3">
    <source>
        <dbReference type="Pfam" id="PF19407"/>
    </source>
</evidence>
<keyword evidence="2" id="KW-1133">Transmembrane helix</keyword>
<feature type="domain" description="DUF5979" evidence="3">
    <location>
        <begin position="608"/>
        <end position="706"/>
    </location>
</feature>
<protein>
    <recommendedName>
        <fullName evidence="3">DUF5979 domain-containing protein</fullName>
    </recommendedName>
</protein>
<name>A0A2S0WG18_9CORY</name>
<feature type="domain" description="DUF5979" evidence="3">
    <location>
        <begin position="984"/>
        <end position="1085"/>
    </location>
</feature>
<feature type="domain" description="DUF5979" evidence="3">
    <location>
        <begin position="1683"/>
        <end position="1753"/>
    </location>
</feature>
<feature type="domain" description="DUF5979" evidence="3">
    <location>
        <begin position="738"/>
        <end position="858"/>
    </location>
</feature>
<evidence type="ECO:0000313" key="5">
    <source>
        <dbReference type="Proteomes" id="UP000244754"/>
    </source>
</evidence>
<dbReference type="NCBIfam" id="TIGR01167">
    <property type="entry name" value="LPXTG_anchor"/>
    <property type="match status" value="1"/>
</dbReference>
<keyword evidence="5" id="KW-1185">Reference proteome</keyword>
<keyword evidence="2" id="KW-0812">Transmembrane</keyword>
<dbReference type="Pfam" id="PF19407">
    <property type="entry name" value="DUF5979"/>
    <property type="match status" value="9"/>
</dbReference>
<feature type="domain" description="DUF5979" evidence="3">
    <location>
        <begin position="1136"/>
        <end position="1219"/>
    </location>
</feature>